<keyword evidence="3" id="KW-1185">Reference proteome</keyword>
<organism evidence="2 3">
    <name type="scientific">Rhodococcus jostii</name>
    <dbReference type="NCBI Taxonomy" id="132919"/>
    <lineage>
        <taxon>Bacteria</taxon>
        <taxon>Bacillati</taxon>
        <taxon>Actinomycetota</taxon>
        <taxon>Actinomycetes</taxon>
        <taxon>Mycobacteriales</taxon>
        <taxon>Nocardiaceae</taxon>
        <taxon>Rhodococcus</taxon>
    </lineage>
</organism>
<gene>
    <name evidence="2" type="ORF">R3Q59_38775</name>
</gene>
<evidence type="ECO:0000313" key="2">
    <source>
        <dbReference type="EMBL" id="MDV6286431.1"/>
    </source>
</evidence>
<comment type="caution">
    <text evidence="2">The sequence shown here is derived from an EMBL/GenBank/DDBJ whole genome shotgun (WGS) entry which is preliminary data.</text>
</comment>
<dbReference type="Pfam" id="PF19853">
    <property type="entry name" value="DUF6328"/>
    <property type="match status" value="1"/>
</dbReference>
<protein>
    <submittedName>
        <fullName evidence="2">DUF6328 family protein</fullName>
    </submittedName>
</protein>
<dbReference type="InterPro" id="IPR046291">
    <property type="entry name" value="DUF6328"/>
</dbReference>
<sequence>MNTEEFLQRLTRNSSELLQELRVAQAGVQILSASSRSPSPGRHPAQGQPVRAGGEDPNPAFRRDRARALLSYNSFRGS</sequence>
<dbReference type="Proteomes" id="UP001185737">
    <property type="component" value="Unassembled WGS sequence"/>
</dbReference>
<accession>A0ABU4CS80</accession>
<name>A0ABU4CS80_RHOJO</name>
<proteinExistence type="predicted"/>
<evidence type="ECO:0000256" key="1">
    <source>
        <dbReference type="SAM" id="MobiDB-lite"/>
    </source>
</evidence>
<dbReference type="EMBL" id="JAWLKA010000038">
    <property type="protein sequence ID" value="MDV6286431.1"/>
    <property type="molecule type" value="Genomic_DNA"/>
</dbReference>
<feature type="region of interest" description="Disordered" evidence="1">
    <location>
        <begin position="32"/>
        <end position="61"/>
    </location>
</feature>
<reference evidence="2 3" key="1">
    <citation type="submission" date="2023-10" db="EMBL/GenBank/DDBJ databases">
        <title>Development of a sustainable strategy for remediation of hydrocarbon-contaminated territories based on the waste exchange concept.</title>
        <authorList>
            <person name="Krivoruchko A."/>
        </authorList>
    </citation>
    <scope>NUCLEOTIDE SEQUENCE [LARGE SCALE GENOMIC DNA]</scope>
    <source>
        <strain evidence="2 3">IEGM 60</strain>
    </source>
</reference>
<evidence type="ECO:0000313" key="3">
    <source>
        <dbReference type="Proteomes" id="UP001185737"/>
    </source>
</evidence>